<evidence type="ECO:0000313" key="1">
    <source>
        <dbReference type="EMBL" id="PTX58923.1"/>
    </source>
</evidence>
<dbReference type="AlphaFoldDB" id="A0A2T6BS57"/>
<gene>
    <name evidence="1" type="ORF">C8P63_114105</name>
</gene>
<keyword evidence="2" id="KW-1185">Reference proteome</keyword>
<organism evidence="1 2">
    <name type="scientific">Melghirimyces profundicolus</name>
    <dbReference type="NCBI Taxonomy" id="1242148"/>
    <lineage>
        <taxon>Bacteria</taxon>
        <taxon>Bacillati</taxon>
        <taxon>Bacillota</taxon>
        <taxon>Bacilli</taxon>
        <taxon>Bacillales</taxon>
        <taxon>Thermoactinomycetaceae</taxon>
        <taxon>Melghirimyces</taxon>
    </lineage>
</organism>
<protein>
    <submittedName>
        <fullName evidence="1">Uncharacterized protein</fullName>
    </submittedName>
</protein>
<dbReference type="EMBL" id="QBKR01000014">
    <property type="protein sequence ID" value="PTX58923.1"/>
    <property type="molecule type" value="Genomic_DNA"/>
</dbReference>
<reference evidence="1 2" key="1">
    <citation type="submission" date="2018-04" db="EMBL/GenBank/DDBJ databases">
        <title>Genomic Encyclopedia of Archaeal and Bacterial Type Strains, Phase II (KMG-II): from individual species to whole genera.</title>
        <authorList>
            <person name="Goeker M."/>
        </authorList>
    </citation>
    <scope>NUCLEOTIDE SEQUENCE [LARGE SCALE GENOMIC DNA]</scope>
    <source>
        <strain evidence="1 2">DSM 45787</strain>
    </source>
</reference>
<dbReference type="RefSeq" id="WP_170109618.1">
    <property type="nucleotide sequence ID" value="NZ_QBKR01000014.1"/>
</dbReference>
<comment type="caution">
    <text evidence="1">The sequence shown here is derived from an EMBL/GenBank/DDBJ whole genome shotgun (WGS) entry which is preliminary data.</text>
</comment>
<accession>A0A2T6BS57</accession>
<proteinExistence type="predicted"/>
<sequence>MADRNRAFRTGERVAEAGNYVSEAGEKAAYREGDEFRACPATGRETNWRREEEECGC</sequence>
<dbReference type="Proteomes" id="UP000244240">
    <property type="component" value="Unassembled WGS sequence"/>
</dbReference>
<evidence type="ECO:0000313" key="2">
    <source>
        <dbReference type="Proteomes" id="UP000244240"/>
    </source>
</evidence>
<name>A0A2T6BS57_9BACL</name>